<sequence>MTRLRTLKLSYVILALRLLSSTAGFLASDQEKKNYIVYVGNLGESHRSTSSYSQNMLLEVVDTSFLVFLKSLRGQSLVRSYTRSFNIGFSAYLTNEKQEDFARKEEVVSIFPSRVLQPQTTRSWYFMGFHEDANRNPTAESDIIGFIDSGIWPESESFTDKGFSPQLKGVCKGGQNFTCNKYIPYSHYPLNSCIFLIFDYMHFLLVGTAEET</sequence>
<protein>
    <submittedName>
        <fullName evidence="5">Subtilase 4.13 isoform 2</fullName>
    </submittedName>
</protein>
<dbReference type="OrthoDB" id="2014869at2759"/>
<feature type="domain" description="Inhibitor I9" evidence="4">
    <location>
        <begin position="34"/>
        <end position="117"/>
    </location>
</feature>
<gene>
    <name evidence="5" type="ORF">F511_32727</name>
</gene>
<dbReference type="Pfam" id="PF05922">
    <property type="entry name" value="Inhibitor_I9"/>
    <property type="match status" value="1"/>
</dbReference>
<accession>A0A2Z7CD57</accession>
<evidence type="ECO:0000256" key="3">
    <source>
        <dbReference type="SAM" id="SignalP"/>
    </source>
</evidence>
<dbReference type="InterPro" id="IPR010259">
    <property type="entry name" value="S8pro/Inhibitor_I9"/>
</dbReference>
<dbReference type="EMBL" id="KQ996454">
    <property type="protein sequence ID" value="KZV44980.1"/>
    <property type="molecule type" value="Genomic_DNA"/>
</dbReference>
<dbReference type="PANTHER" id="PTHR10795">
    <property type="entry name" value="PROPROTEIN CONVERTASE SUBTILISIN/KEXIN"/>
    <property type="match status" value="1"/>
</dbReference>
<dbReference type="InterPro" id="IPR036852">
    <property type="entry name" value="Peptidase_S8/S53_dom_sf"/>
</dbReference>
<feature type="signal peptide" evidence="3">
    <location>
        <begin position="1"/>
        <end position="24"/>
    </location>
</feature>
<dbReference type="InterPro" id="IPR037045">
    <property type="entry name" value="S8pro/Inhibitor_I9_sf"/>
</dbReference>
<proteinExistence type="inferred from homology"/>
<evidence type="ECO:0000259" key="4">
    <source>
        <dbReference type="Pfam" id="PF05922"/>
    </source>
</evidence>
<organism evidence="5 6">
    <name type="scientific">Dorcoceras hygrometricum</name>
    <dbReference type="NCBI Taxonomy" id="472368"/>
    <lineage>
        <taxon>Eukaryota</taxon>
        <taxon>Viridiplantae</taxon>
        <taxon>Streptophyta</taxon>
        <taxon>Embryophyta</taxon>
        <taxon>Tracheophyta</taxon>
        <taxon>Spermatophyta</taxon>
        <taxon>Magnoliopsida</taxon>
        <taxon>eudicotyledons</taxon>
        <taxon>Gunneridae</taxon>
        <taxon>Pentapetalae</taxon>
        <taxon>asterids</taxon>
        <taxon>lamiids</taxon>
        <taxon>Lamiales</taxon>
        <taxon>Gesneriaceae</taxon>
        <taxon>Didymocarpoideae</taxon>
        <taxon>Trichosporeae</taxon>
        <taxon>Loxocarpinae</taxon>
        <taxon>Dorcoceras</taxon>
    </lineage>
</organism>
<keyword evidence="2 3" id="KW-0732">Signal</keyword>
<name>A0A2Z7CD57_9LAMI</name>
<comment type="similarity">
    <text evidence="1">Belongs to the peptidase S8 family.</text>
</comment>
<dbReference type="GO" id="GO:0004252">
    <property type="term" value="F:serine-type endopeptidase activity"/>
    <property type="evidence" value="ECO:0007669"/>
    <property type="project" value="InterPro"/>
</dbReference>
<dbReference type="Gene3D" id="3.30.70.80">
    <property type="entry name" value="Peptidase S8 propeptide/proteinase inhibitor I9"/>
    <property type="match status" value="1"/>
</dbReference>
<feature type="chain" id="PRO_5016371320" evidence="3">
    <location>
        <begin position="25"/>
        <end position="212"/>
    </location>
</feature>
<dbReference type="Gene3D" id="3.40.50.200">
    <property type="entry name" value="Peptidase S8/S53 domain"/>
    <property type="match status" value="1"/>
</dbReference>
<evidence type="ECO:0000313" key="6">
    <source>
        <dbReference type="Proteomes" id="UP000250235"/>
    </source>
</evidence>
<dbReference type="SUPFAM" id="SSF52743">
    <property type="entry name" value="Subtilisin-like"/>
    <property type="match status" value="1"/>
</dbReference>
<keyword evidence="6" id="KW-1185">Reference proteome</keyword>
<evidence type="ECO:0000256" key="1">
    <source>
        <dbReference type="ARBA" id="ARBA00011073"/>
    </source>
</evidence>
<dbReference type="Proteomes" id="UP000250235">
    <property type="component" value="Unassembled WGS sequence"/>
</dbReference>
<dbReference type="InterPro" id="IPR045051">
    <property type="entry name" value="SBT"/>
</dbReference>
<evidence type="ECO:0000256" key="2">
    <source>
        <dbReference type="ARBA" id="ARBA00022729"/>
    </source>
</evidence>
<dbReference type="GO" id="GO:0006508">
    <property type="term" value="P:proteolysis"/>
    <property type="evidence" value="ECO:0007669"/>
    <property type="project" value="InterPro"/>
</dbReference>
<evidence type="ECO:0000313" key="5">
    <source>
        <dbReference type="EMBL" id="KZV44980.1"/>
    </source>
</evidence>
<reference evidence="5 6" key="1">
    <citation type="journal article" date="2015" name="Proc. Natl. Acad. Sci. U.S.A.">
        <title>The resurrection genome of Boea hygrometrica: A blueprint for survival of dehydration.</title>
        <authorList>
            <person name="Xiao L."/>
            <person name="Yang G."/>
            <person name="Zhang L."/>
            <person name="Yang X."/>
            <person name="Zhao S."/>
            <person name="Ji Z."/>
            <person name="Zhou Q."/>
            <person name="Hu M."/>
            <person name="Wang Y."/>
            <person name="Chen M."/>
            <person name="Xu Y."/>
            <person name="Jin H."/>
            <person name="Xiao X."/>
            <person name="Hu G."/>
            <person name="Bao F."/>
            <person name="Hu Y."/>
            <person name="Wan P."/>
            <person name="Li L."/>
            <person name="Deng X."/>
            <person name="Kuang T."/>
            <person name="Xiang C."/>
            <person name="Zhu J.K."/>
            <person name="Oliver M.J."/>
            <person name="He Y."/>
        </authorList>
    </citation>
    <scope>NUCLEOTIDE SEQUENCE [LARGE SCALE GENOMIC DNA]</scope>
    <source>
        <strain evidence="6">cv. XS01</strain>
    </source>
</reference>
<dbReference type="AlphaFoldDB" id="A0A2Z7CD57"/>